<feature type="compositionally biased region" description="Basic residues" evidence="1">
    <location>
        <begin position="990"/>
        <end position="1007"/>
    </location>
</feature>
<feature type="domain" description="RRN6 K-rich C-terminal" evidence="3">
    <location>
        <begin position="885"/>
        <end position="1006"/>
    </location>
</feature>
<keyword evidence="5" id="KW-0648">Protein biosynthesis</keyword>
<gene>
    <name evidence="5" type="ORF">B0T23DRAFT_382161</name>
</gene>
<dbReference type="AlphaFoldDB" id="A0AAJ0I5R6"/>
<evidence type="ECO:0000313" key="5">
    <source>
        <dbReference type="EMBL" id="KAK3490630.1"/>
    </source>
</evidence>
<dbReference type="Pfam" id="PF20640">
    <property type="entry name" value="Rrn6_HB"/>
    <property type="match status" value="1"/>
</dbReference>
<evidence type="ECO:0000259" key="4">
    <source>
        <dbReference type="Pfam" id="PF20640"/>
    </source>
</evidence>
<keyword evidence="6" id="KW-1185">Reference proteome</keyword>
<comment type="caution">
    <text evidence="5">The sequence shown here is derived from an EMBL/GenBank/DDBJ whole genome shotgun (WGS) entry which is preliminary data.</text>
</comment>
<dbReference type="GO" id="GO:0001163">
    <property type="term" value="F:RNA polymerase I transcription regulatory region sequence-specific DNA binding"/>
    <property type="evidence" value="ECO:0007669"/>
    <property type="project" value="TreeGrafter"/>
</dbReference>
<proteinExistence type="predicted"/>
<dbReference type="InterPro" id="IPR048537">
    <property type="entry name" value="RRN6_HB"/>
</dbReference>
<dbReference type="Proteomes" id="UP001285908">
    <property type="component" value="Unassembled WGS sequence"/>
</dbReference>
<evidence type="ECO:0000259" key="2">
    <source>
        <dbReference type="Pfam" id="PF10214"/>
    </source>
</evidence>
<organism evidence="5 6">
    <name type="scientific">Neurospora hispaniola</name>
    <dbReference type="NCBI Taxonomy" id="588809"/>
    <lineage>
        <taxon>Eukaryota</taxon>
        <taxon>Fungi</taxon>
        <taxon>Dikarya</taxon>
        <taxon>Ascomycota</taxon>
        <taxon>Pezizomycotina</taxon>
        <taxon>Sordariomycetes</taxon>
        <taxon>Sordariomycetidae</taxon>
        <taxon>Sordariales</taxon>
        <taxon>Sordariaceae</taxon>
        <taxon>Neurospora</taxon>
    </lineage>
</organism>
<dbReference type="PANTHER" id="PTHR28221">
    <property type="entry name" value="RNA POLYMERASE I-SPECIFIC TRANSCRIPTION INITIATION FACTOR RRN6"/>
    <property type="match status" value="1"/>
</dbReference>
<dbReference type="RefSeq" id="XP_062691813.1">
    <property type="nucleotide sequence ID" value="XM_062837312.1"/>
</dbReference>
<reference evidence="5 6" key="1">
    <citation type="journal article" date="2023" name="Mol. Phylogenet. Evol.">
        <title>Genome-scale phylogeny and comparative genomics of the fungal order Sordariales.</title>
        <authorList>
            <person name="Hensen N."/>
            <person name="Bonometti L."/>
            <person name="Westerberg I."/>
            <person name="Brannstrom I.O."/>
            <person name="Guillou S."/>
            <person name="Cros-Aarteil S."/>
            <person name="Calhoun S."/>
            <person name="Haridas S."/>
            <person name="Kuo A."/>
            <person name="Mondo S."/>
            <person name="Pangilinan J."/>
            <person name="Riley R."/>
            <person name="LaButti K."/>
            <person name="Andreopoulos B."/>
            <person name="Lipzen A."/>
            <person name="Chen C."/>
            <person name="Yan M."/>
            <person name="Daum C."/>
            <person name="Ng V."/>
            <person name="Clum A."/>
            <person name="Steindorff A."/>
            <person name="Ohm R.A."/>
            <person name="Martin F."/>
            <person name="Silar P."/>
            <person name="Natvig D.O."/>
            <person name="Lalanne C."/>
            <person name="Gautier V."/>
            <person name="Ament-Velasquez S.L."/>
            <person name="Kruys A."/>
            <person name="Hutchinson M.I."/>
            <person name="Powell A.J."/>
            <person name="Barry K."/>
            <person name="Miller A.N."/>
            <person name="Grigoriev I.V."/>
            <person name="Debuchy R."/>
            <person name="Gladieux P."/>
            <person name="Hiltunen Thoren M."/>
            <person name="Johannesson H."/>
        </authorList>
    </citation>
    <scope>NUCLEOTIDE SEQUENCE [LARGE SCALE GENOMIC DNA]</scope>
    <source>
        <strain evidence="5 6">FGSC 10403</strain>
    </source>
</reference>
<dbReference type="InterPro" id="IPR019350">
    <property type="entry name" value="RNA_pol_I-sp_TIF_RRN6-like"/>
</dbReference>
<feature type="region of interest" description="Disordered" evidence="1">
    <location>
        <begin position="961"/>
        <end position="1007"/>
    </location>
</feature>
<keyword evidence="5" id="KW-0396">Initiation factor</keyword>
<feature type="region of interest" description="Disordered" evidence="1">
    <location>
        <begin position="1"/>
        <end position="20"/>
    </location>
</feature>
<feature type="region of interest" description="Disordered" evidence="1">
    <location>
        <begin position="832"/>
        <end position="860"/>
    </location>
</feature>
<feature type="region of interest" description="Disordered" evidence="1">
    <location>
        <begin position="624"/>
        <end position="645"/>
    </location>
</feature>
<feature type="region of interest" description="Disordered" evidence="1">
    <location>
        <begin position="350"/>
        <end position="377"/>
    </location>
</feature>
<accession>A0AAJ0I5R6</accession>
<dbReference type="InterPro" id="IPR048535">
    <property type="entry name" value="RRN6_beta-prop"/>
</dbReference>
<dbReference type="EMBL" id="JAULSX010000005">
    <property type="protein sequence ID" value="KAK3490630.1"/>
    <property type="molecule type" value="Genomic_DNA"/>
</dbReference>
<sequence>MADRHGPIRPVGRSHALSRPRAHAGGIVGRLTYIPAQINQGTGQLRKDRARDEIPQFQQVTPFNQWSAPTKTAFPDFGSFGPSQLAKSQNNWLLKTLPEAFLGDVDTETLLIEEISNTYSRTRPATPTTVSLLATGEITDVRDSDRVKGHTVLATASGESGHILRLISLAREEWSWRDEDVKIRLHAPNHHLEGDWCQDSVPISLIKFVNNSKKYDQIRWLIVQKPTSTTVCEPELRKLPVQCSSSTQPSSSTLTQLVANPLFTITSDRSGGGSHSDVSFNPLSDDQVPQLAIIDQAGYWSVWDIVGRRGARPKVMKPVLRMCGNISLGSIPKFPGRTADDQEPHRIMWLSLKRDRSDDESRPGSRSRSSTRAKPRHRLSRASLLLLGNSTNLCLFDTETRKSEVQPHLLAARKGERLLDLAPSHLDPSQAFLLTNTTISWLSVKDDGSGMRLEPLVFSPHRRDVQDPSLRLEVSPGTFIDGALACFVSIRSSRNGEVTVFWFISPSSGKPLRYHRESVRLRASSKSISVAMLPVERRVGQAKLTAPLTRALAKRQTRFFQLVTLGHNLDLSCSLCMWSDEPGVRVRPPDECVARSGSASEQSILREQLRNAFALPDELDDRSLVRESRSPELGRDSSGALKREPDTQSLVVYGRALAKTLVVPSTSNEARPSQNEVDITRIADVLSRETHDGYMPRHSLLNLVKQTRGVQDVVGLASWWSSHQHLLLDNVPGRLVPTNGRHVLGDEIDRAFEKLMAMFSHLPLNHRKASRGALIPKLQLLAAETLLSEAGVAAVPEEWAAAETWDGRLSQSQSFASSMPFGSSPPLFSSQVHSQFVQHSQSQLQSQGYDTTQSQDQPDGEDVVGVRLRQYVAMNPVSKRIGGRTRVTSHWELGEDPNVITWKPGQDDEEDDAGLRRRRKLEAKRRKREKLLARIRGVEAVKAESQPLPFAIQSSQPRGFAFTQNTQPESSQFFASQPMSQIVAGPHGGRPSHVKKKQKVKKRMGFR</sequence>
<dbReference type="GO" id="GO:0070860">
    <property type="term" value="C:RNA polymerase I core factor complex"/>
    <property type="evidence" value="ECO:0007669"/>
    <property type="project" value="TreeGrafter"/>
</dbReference>
<evidence type="ECO:0000256" key="1">
    <source>
        <dbReference type="SAM" id="MobiDB-lite"/>
    </source>
</evidence>
<feature type="domain" description="RRN6 helical bundle" evidence="4">
    <location>
        <begin position="607"/>
        <end position="789"/>
    </location>
</feature>
<feature type="domain" description="RRN6 beta-propeller" evidence="2">
    <location>
        <begin position="127"/>
        <end position="512"/>
    </location>
</feature>
<evidence type="ECO:0000313" key="6">
    <source>
        <dbReference type="Proteomes" id="UP001285908"/>
    </source>
</evidence>
<dbReference type="GeneID" id="87874934"/>
<dbReference type="InterPro" id="IPR048536">
    <property type="entry name" value="Rrn6_K-rich"/>
</dbReference>
<dbReference type="Pfam" id="PF20639">
    <property type="entry name" value="Rrn6_K-rich"/>
    <property type="match status" value="1"/>
</dbReference>
<dbReference type="GO" id="GO:0001179">
    <property type="term" value="F:RNA polymerase I general transcription initiation factor binding"/>
    <property type="evidence" value="ECO:0007669"/>
    <property type="project" value="TreeGrafter"/>
</dbReference>
<evidence type="ECO:0000259" key="3">
    <source>
        <dbReference type="Pfam" id="PF20639"/>
    </source>
</evidence>
<feature type="compositionally biased region" description="Basic and acidic residues" evidence="1">
    <location>
        <begin position="350"/>
        <end position="363"/>
    </location>
</feature>
<name>A0AAJ0I5R6_9PEZI</name>
<dbReference type="GO" id="GO:0042790">
    <property type="term" value="P:nucleolar large rRNA transcription by RNA polymerase I"/>
    <property type="evidence" value="ECO:0007669"/>
    <property type="project" value="TreeGrafter"/>
</dbReference>
<dbReference type="Pfam" id="PF10214">
    <property type="entry name" value="Rrn6_beta-prop"/>
    <property type="match status" value="1"/>
</dbReference>
<feature type="compositionally biased region" description="Polar residues" evidence="1">
    <location>
        <begin position="848"/>
        <end position="857"/>
    </location>
</feature>
<feature type="compositionally biased region" description="Polar residues" evidence="1">
    <location>
        <begin position="961"/>
        <end position="980"/>
    </location>
</feature>
<protein>
    <submittedName>
        <fullName evidence="5">RNA polymerase I-specific transcription initiation factor RRN6-like protein</fullName>
    </submittedName>
</protein>
<dbReference type="GO" id="GO:0003743">
    <property type="term" value="F:translation initiation factor activity"/>
    <property type="evidence" value="ECO:0007669"/>
    <property type="project" value="UniProtKB-KW"/>
</dbReference>
<feature type="compositionally biased region" description="Low complexity" evidence="1">
    <location>
        <begin position="832"/>
        <end position="847"/>
    </location>
</feature>
<dbReference type="PANTHER" id="PTHR28221:SF2">
    <property type="entry name" value="RNA POLYMERASE I-SPECIFIC TRANSCRIPTION INITIATION FACTOR RRN6"/>
    <property type="match status" value="1"/>
</dbReference>